<dbReference type="AlphaFoldDB" id="A0A0F9S325"/>
<reference evidence="1" key="1">
    <citation type="journal article" date="2015" name="Nature">
        <title>Complex archaea that bridge the gap between prokaryotes and eukaryotes.</title>
        <authorList>
            <person name="Spang A."/>
            <person name="Saw J.H."/>
            <person name="Jorgensen S.L."/>
            <person name="Zaremba-Niedzwiedzka K."/>
            <person name="Martijn J."/>
            <person name="Lind A.E."/>
            <person name="van Eijk R."/>
            <person name="Schleper C."/>
            <person name="Guy L."/>
            <person name="Ettema T.J."/>
        </authorList>
    </citation>
    <scope>NUCLEOTIDE SEQUENCE</scope>
</reference>
<gene>
    <name evidence="1" type="ORF">LCGC14_0570490</name>
</gene>
<protein>
    <submittedName>
        <fullName evidence="1">Uncharacterized protein</fullName>
    </submittedName>
</protein>
<name>A0A0F9S325_9ZZZZ</name>
<organism evidence="1">
    <name type="scientific">marine sediment metagenome</name>
    <dbReference type="NCBI Taxonomy" id="412755"/>
    <lineage>
        <taxon>unclassified sequences</taxon>
        <taxon>metagenomes</taxon>
        <taxon>ecological metagenomes</taxon>
    </lineage>
</organism>
<proteinExistence type="predicted"/>
<sequence>MGPKIGFGHETVISSGLSKKNENHKITLSDEIRNTVKYFNQLMEEAEEKNLTVLVSAITGSDLDYVKGLSVIEIKETIVY</sequence>
<accession>A0A0F9S325</accession>
<evidence type="ECO:0000313" key="1">
    <source>
        <dbReference type="EMBL" id="KKN56637.1"/>
    </source>
</evidence>
<comment type="caution">
    <text evidence="1">The sequence shown here is derived from an EMBL/GenBank/DDBJ whole genome shotgun (WGS) entry which is preliminary data.</text>
</comment>
<dbReference type="EMBL" id="LAZR01000836">
    <property type="protein sequence ID" value="KKN56637.1"/>
    <property type="molecule type" value="Genomic_DNA"/>
</dbReference>